<gene>
    <name evidence="2" type="ORF">ASU35_11610</name>
</gene>
<protein>
    <submittedName>
        <fullName evidence="2">Uncharacterized protein</fullName>
    </submittedName>
</protein>
<comment type="caution">
    <text evidence="2">The sequence shown here is derived from an EMBL/GenBank/DDBJ whole genome shotgun (WGS) entry which is preliminary data.</text>
</comment>
<dbReference type="RefSeq" id="WP_058352973.1">
    <property type="nucleotide sequence ID" value="NZ_CABMMD010000160.1"/>
</dbReference>
<organism evidence="2 3">
    <name type="scientific">Acetivibrio ethanolgignens</name>
    <dbReference type="NCBI Taxonomy" id="290052"/>
    <lineage>
        <taxon>Bacteria</taxon>
        <taxon>Bacillati</taxon>
        <taxon>Bacillota</taxon>
        <taxon>Clostridia</taxon>
        <taxon>Eubacteriales</taxon>
        <taxon>Oscillospiraceae</taxon>
        <taxon>Acetivibrio</taxon>
    </lineage>
</organism>
<proteinExistence type="predicted"/>
<feature type="region of interest" description="Disordered" evidence="1">
    <location>
        <begin position="1"/>
        <end position="20"/>
    </location>
</feature>
<dbReference type="Proteomes" id="UP000054874">
    <property type="component" value="Unassembled WGS sequence"/>
</dbReference>
<keyword evidence="3" id="KW-1185">Reference proteome</keyword>
<evidence type="ECO:0000313" key="2">
    <source>
        <dbReference type="EMBL" id="KSV58823.1"/>
    </source>
</evidence>
<accession>A0A0V8QE47</accession>
<evidence type="ECO:0000256" key="1">
    <source>
        <dbReference type="SAM" id="MobiDB-lite"/>
    </source>
</evidence>
<dbReference type="AlphaFoldDB" id="A0A0V8QE47"/>
<sequence>MNSKEENYTKEKEEDTMAALTKPTNKAFVLNPKKSEAFLKQDNSQFKNVMAKFEKFTKKESRGTSKR</sequence>
<dbReference type="STRING" id="290052.ASU35_11610"/>
<name>A0A0V8QE47_9FIRM</name>
<evidence type="ECO:0000313" key="3">
    <source>
        <dbReference type="Proteomes" id="UP000054874"/>
    </source>
</evidence>
<dbReference type="EMBL" id="LNAM01000160">
    <property type="protein sequence ID" value="KSV58823.1"/>
    <property type="molecule type" value="Genomic_DNA"/>
</dbReference>
<reference evidence="2 3" key="1">
    <citation type="submission" date="2015-11" db="EMBL/GenBank/DDBJ databases">
        <title>Butyribacter intestini gen. nov., sp. nov., a butyric acid-producing bacterium of the family Lachnospiraceae isolated from the human faeces.</title>
        <authorList>
            <person name="Zou Y."/>
            <person name="Xue W."/>
            <person name="Luo G."/>
            <person name="Lv M."/>
        </authorList>
    </citation>
    <scope>NUCLEOTIDE SEQUENCE [LARGE SCALE GENOMIC DNA]</scope>
    <source>
        <strain evidence="2 3">ACET-33324</strain>
    </source>
</reference>
<feature type="compositionally biased region" description="Basic and acidic residues" evidence="1">
    <location>
        <begin position="1"/>
        <end position="15"/>
    </location>
</feature>